<gene>
    <name evidence="9" type="ORF">PF586_07720</name>
</gene>
<comment type="similarity">
    <text evidence="2">Belongs to the major facilitator superfamily.</text>
</comment>
<keyword evidence="6 7" id="KW-0472">Membrane</keyword>
<organism evidence="9 10">
    <name type="scientific">Lactobacillus delbrueckii</name>
    <dbReference type="NCBI Taxonomy" id="1584"/>
    <lineage>
        <taxon>Bacteria</taxon>
        <taxon>Bacillati</taxon>
        <taxon>Bacillota</taxon>
        <taxon>Bacilli</taxon>
        <taxon>Lactobacillales</taxon>
        <taxon>Lactobacillaceae</taxon>
        <taxon>Lactobacillus</taxon>
    </lineage>
</organism>
<feature type="domain" description="Major facilitator superfamily (MFS) profile" evidence="8">
    <location>
        <begin position="1"/>
        <end position="354"/>
    </location>
</feature>
<dbReference type="PANTHER" id="PTHR23514:SF3">
    <property type="entry name" value="BYPASS OF STOP CODON PROTEIN 6"/>
    <property type="match status" value="1"/>
</dbReference>
<evidence type="ECO:0000259" key="8">
    <source>
        <dbReference type="PROSITE" id="PS50850"/>
    </source>
</evidence>
<feature type="transmembrane region" description="Helical" evidence="7">
    <location>
        <begin position="100"/>
        <end position="120"/>
    </location>
</feature>
<feature type="transmembrane region" description="Helical" evidence="7">
    <location>
        <begin position="269"/>
        <end position="288"/>
    </location>
</feature>
<reference evidence="9" key="1">
    <citation type="submission" date="2023-01" db="EMBL/GenBank/DDBJ databases">
        <title>Sequencing of the bacterial strains from artisanal fermented milk Matsoni.</title>
        <authorList>
            <person name="Rozman V."/>
            <person name="Accetto T."/>
            <person name="Bogovic Matijasic B."/>
        </authorList>
    </citation>
    <scope>NUCLEOTIDE SEQUENCE</scope>
    <source>
        <strain evidence="9">Lbl333</strain>
    </source>
</reference>
<dbReference type="InterPro" id="IPR011701">
    <property type="entry name" value="MFS"/>
</dbReference>
<sequence length="361" mass="38755">MNKQKLRLSISLYLNYVAHGFGLLILSQNMTALGKSWSVPLKLVSFVISGVGIGRLLAYLITGYLAYGLAILAGIANSALDAGTYTTFAEMGQKGSRGNILIKAAASLGEFILPLLVSSLHHHQLWYGYSFMTMAGILIINAILLAPLKFPQAGQKAAESGQNTAKSQKSWLTTVCFALYGCASMALMIWFTQWITLFGQKQGFSTATSHLFLSLYSVGSIIGVFILFGLLSREVSPYAILLIMNVLATLMVLLLLVSHSAFLSEFASFMFGLTAASGIMQTGLNAFMEFFPDKEGLATGIFHFFGAAASFTVPIITGVLSDIDIRLAFGGDLAVGILACLLVTVISIACGKKKMINADRY</sequence>
<comment type="caution">
    <text evidence="9">The sequence shown here is derived from an EMBL/GenBank/DDBJ whole genome shotgun (WGS) entry which is preliminary data.</text>
</comment>
<dbReference type="GO" id="GO:0005886">
    <property type="term" value="C:plasma membrane"/>
    <property type="evidence" value="ECO:0007669"/>
    <property type="project" value="UniProtKB-SubCell"/>
</dbReference>
<dbReference type="GO" id="GO:0022857">
    <property type="term" value="F:transmembrane transporter activity"/>
    <property type="evidence" value="ECO:0007669"/>
    <property type="project" value="InterPro"/>
</dbReference>
<feature type="transmembrane region" description="Helical" evidence="7">
    <location>
        <begin position="126"/>
        <end position="150"/>
    </location>
</feature>
<dbReference type="PROSITE" id="PS50850">
    <property type="entry name" value="MFS"/>
    <property type="match status" value="1"/>
</dbReference>
<name>A0AAW5YWN4_9LACO</name>
<feature type="transmembrane region" description="Helical" evidence="7">
    <location>
        <begin position="6"/>
        <end position="27"/>
    </location>
</feature>
<dbReference type="RefSeq" id="WP_271024756.1">
    <property type="nucleotide sequence ID" value="NZ_JAQIEY010000025.1"/>
</dbReference>
<dbReference type="AlphaFoldDB" id="A0AAW5YWN4"/>
<feature type="transmembrane region" description="Helical" evidence="7">
    <location>
        <begin position="171"/>
        <end position="191"/>
    </location>
</feature>
<feature type="transmembrane region" description="Helical" evidence="7">
    <location>
        <begin position="64"/>
        <end position="88"/>
    </location>
</feature>
<dbReference type="EMBL" id="JAQIEY010000025">
    <property type="protein sequence ID" value="MDA3768331.1"/>
    <property type="molecule type" value="Genomic_DNA"/>
</dbReference>
<keyword evidence="3" id="KW-0813">Transport</keyword>
<evidence type="ECO:0000256" key="3">
    <source>
        <dbReference type="ARBA" id="ARBA00022448"/>
    </source>
</evidence>
<dbReference type="Gene3D" id="1.20.1250.20">
    <property type="entry name" value="MFS general substrate transporter like domains"/>
    <property type="match status" value="1"/>
</dbReference>
<dbReference type="InterPro" id="IPR020846">
    <property type="entry name" value="MFS_dom"/>
</dbReference>
<feature type="transmembrane region" description="Helical" evidence="7">
    <location>
        <begin position="300"/>
        <end position="321"/>
    </location>
</feature>
<evidence type="ECO:0000313" key="10">
    <source>
        <dbReference type="Proteomes" id="UP001210502"/>
    </source>
</evidence>
<evidence type="ECO:0000256" key="5">
    <source>
        <dbReference type="ARBA" id="ARBA00022989"/>
    </source>
</evidence>
<dbReference type="SUPFAM" id="SSF103473">
    <property type="entry name" value="MFS general substrate transporter"/>
    <property type="match status" value="1"/>
</dbReference>
<evidence type="ECO:0000256" key="1">
    <source>
        <dbReference type="ARBA" id="ARBA00004651"/>
    </source>
</evidence>
<protein>
    <submittedName>
        <fullName evidence="9">MFS transporter</fullName>
    </submittedName>
</protein>
<dbReference type="InterPro" id="IPR051788">
    <property type="entry name" value="MFS_Transporter"/>
</dbReference>
<accession>A0AAW5YWN4</accession>
<dbReference type="InterPro" id="IPR036259">
    <property type="entry name" value="MFS_trans_sf"/>
</dbReference>
<evidence type="ECO:0000256" key="7">
    <source>
        <dbReference type="SAM" id="Phobius"/>
    </source>
</evidence>
<evidence type="ECO:0000313" key="9">
    <source>
        <dbReference type="EMBL" id="MDA3768331.1"/>
    </source>
</evidence>
<comment type="subcellular location">
    <subcellularLocation>
        <location evidence="1">Cell membrane</location>
        <topology evidence="1">Multi-pass membrane protein</topology>
    </subcellularLocation>
</comment>
<proteinExistence type="inferred from homology"/>
<dbReference type="Proteomes" id="UP001210502">
    <property type="component" value="Unassembled WGS sequence"/>
</dbReference>
<feature type="transmembrane region" description="Helical" evidence="7">
    <location>
        <begin position="211"/>
        <end position="231"/>
    </location>
</feature>
<evidence type="ECO:0000256" key="2">
    <source>
        <dbReference type="ARBA" id="ARBA00008335"/>
    </source>
</evidence>
<feature type="transmembrane region" description="Helical" evidence="7">
    <location>
        <begin position="333"/>
        <end position="351"/>
    </location>
</feature>
<evidence type="ECO:0000256" key="6">
    <source>
        <dbReference type="ARBA" id="ARBA00023136"/>
    </source>
</evidence>
<dbReference type="Pfam" id="PF07690">
    <property type="entry name" value="MFS_1"/>
    <property type="match status" value="1"/>
</dbReference>
<feature type="transmembrane region" description="Helical" evidence="7">
    <location>
        <begin position="238"/>
        <end position="257"/>
    </location>
</feature>
<evidence type="ECO:0000256" key="4">
    <source>
        <dbReference type="ARBA" id="ARBA00022692"/>
    </source>
</evidence>
<keyword evidence="5 7" id="KW-1133">Transmembrane helix</keyword>
<dbReference type="PANTHER" id="PTHR23514">
    <property type="entry name" value="BYPASS OF STOP CODON PROTEIN 6"/>
    <property type="match status" value="1"/>
</dbReference>
<keyword evidence="4 7" id="KW-0812">Transmembrane</keyword>